<evidence type="ECO:0000313" key="1">
    <source>
        <dbReference type="EMBL" id="CAD1824769.1"/>
    </source>
</evidence>
<sequence>MFPILVLSGVSYTPWLYLRGTTSTCLEFCRCKDSVVGYVDSDFASDLNRRRSLLSYVFSIGGCAVSWKASLQPIVALSTTEAEYIAMTEGVKKAMWLRGLFEELTSCWDLTIVYSDSQSAIHLSKDQMFHERTKHIDVKFHFVRDVIGKRPVIVKKISTKDNPTDILTKSLTIIKFKHCLDLVAVSSI</sequence>
<dbReference type="AlphaFoldDB" id="A0A6V7P1U6"/>
<dbReference type="EMBL" id="LR862144">
    <property type="protein sequence ID" value="CAD1824769.1"/>
    <property type="molecule type" value="Genomic_DNA"/>
</dbReference>
<name>A0A6V7P1U6_ANACO</name>
<dbReference type="PANTHER" id="PTHR11439">
    <property type="entry name" value="GAG-POL-RELATED RETROTRANSPOSON"/>
    <property type="match status" value="1"/>
</dbReference>
<proteinExistence type="predicted"/>
<reference evidence="1" key="1">
    <citation type="submission" date="2020-07" db="EMBL/GenBank/DDBJ databases">
        <authorList>
            <person name="Lin J."/>
        </authorList>
    </citation>
    <scope>NUCLEOTIDE SEQUENCE</scope>
</reference>
<gene>
    <name evidence="1" type="ORF">CB5_LOCUS7980</name>
</gene>
<protein>
    <recommendedName>
        <fullName evidence="2">Retrovirus-related Pol polyprotein from transposon TNT 1-94</fullName>
    </recommendedName>
</protein>
<organism evidence="1">
    <name type="scientific">Ananas comosus var. bracteatus</name>
    <name type="common">red pineapple</name>
    <dbReference type="NCBI Taxonomy" id="296719"/>
    <lineage>
        <taxon>Eukaryota</taxon>
        <taxon>Viridiplantae</taxon>
        <taxon>Streptophyta</taxon>
        <taxon>Embryophyta</taxon>
        <taxon>Tracheophyta</taxon>
        <taxon>Spermatophyta</taxon>
        <taxon>Magnoliopsida</taxon>
        <taxon>Liliopsida</taxon>
        <taxon>Poales</taxon>
        <taxon>Bromeliaceae</taxon>
        <taxon>Bromelioideae</taxon>
        <taxon>Ananas</taxon>
    </lineage>
</organism>
<accession>A0A6V7P1U6</accession>
<evidence type="ECO:0008006" key="2">
    <source>
        <dbReference type="Google" id="ProtNLM"/>
    </source>
</evidence>
<dbReference type="PANTHER" id="PTHR11439:SF491">
    <property type="entry name" value="INTEGRASE CATALYTIC DOMAIN-CONTAINING PROTEIN"/>
    <property type="match status" value="1"/>
</dbReference>
<dbReference type="CDD" id="cd09272">
    <property type="entry name" value="RNase_HI_RT_Ty1"/>
    <property type="match status" value="1"/>
</dbReference>